<sequence length="214" mass="24525">MVYRDGIELRREHVRRLEAELARLDEDLAALARATREGAWWERLLGGPRAVERVIELEGERSDDELAAVCERVYRVNGRVERDGDVWIWRGEPDPRPRRVEVRAERVEGRTRVTTRDGGAPRAQYFSLLAHVIVAVASFDSRFLDIALFWVVSAVGLGGLMRRHTMRVARRKVLDARELVRALEVETTSTTAVRIDDHEEHSLEVEPVIARASR</sequence>
<organism evidence="3 4">
    <name type="scientific">Sandaracinus amylolyticus</name>
    <dbReference type="NCBI Taxonomy" id="927083"/>
    <lineage>
        <taxon>Bacteria</taxon>
        <taxon>Pseudomonadati</taxon>
        <taxon>Myxococcota</taxon>
        <taxon>Polyangia</taxon>
        <taxon>Polyangiales</taxon>
        <taxon>Sandaracinaceae</taxon>
        <taxon>Sandaracinus</taxon>
    </lineage>
</organism>
<evidence type="ECO:0000313" key="4">
    <source>
        <dbReference type="Proteomes" id="UP000034883"/>
    </source>
</evidence>
<keyword evidence="2" id="KW-0812">Transmembrane</keyword>
<dbReference type="AlphaFoldDB" id="A0A0F6WA06"/>
<dbReference type="Proteomes" id="UP000034883">
    <property type="component" value="Chromosome"/>
</dbReference>
<name>A0A0F6WA06_9BACT</name>
<evidence type="ECO:0000256" key="2">
    <source>
        <dbReference type="SAM" id="Phobius"/>
    </source>
</evidence>
<accession>A0A0F6WA06</accession>
<evidence type="ECO:0000313" key="3">
    <source>
        <dbReference type="EMBL" id="AKF11152.1"/>
    </source>
</evidence>
<dbReference type="RefSeq" id="WP_053238047.1">
    <property type="nucleotide sequence ID" value="NZ_CP011125.1"/>
</dbReference>
<proteinExistence type="predicted"/>
<feature type="transmembrane region" description="Helical" evidence="2">
    <location>
        <begin position="143"/>
        <end position="161"/>
    </location>
</feature>
<gene>
    <name evidence="3" type="ORF">DB32_008301</name>
</gene>
<protein>
    <submittedName>
        <fullName evidence="3">Uncharacterized protein</fullName>
    </submittedName>
</protein>
<dbReference type="KEGG" id="samy:DB32_008301"/>
<reference evidence="3 4" key="1">
    <citation type="submission" date="2015-03" db="EMBL/GenBank/DDBJ databases">
        <title>Genome assembly of Sandaracinus amylolyticus DSM 53668.</title>
        <authorList>
            <person name="Sharma G."/>
            <person name="Subramanian S."/>
        </authorList>
    </citation>
    <scope>NUCLEOTIDE SEQUENCE [LARGE SCALE GENOMIC DNA]</scope>
    <source>
        <strain evidence="3 4">DSM 53668</strain>
    </source>
</reference>
<evidence type="ECO:0000256" key="1">
    <source>
        <dbReference type="SAM" id="Coils"/>
    </source>
</evidence>
<keyword evidence="2" id="KW-1133">Transmembrane helix</keyword>
<feature type="coiled-coil region" evidence="1">
    <location>
        <begin position="7"/>
        <end position="34"/>
    </location>
</feature>
<dbReference type="EMBL" id="CP011125">
    <property type="protein sequence ID" value="AKF11152.1"/>
    <property type="molecule type" value="Genomic_DNA"/>
</dbReference>
<keyword evidence="1" id="KW-0175">Coiled coil</keyword>
<dbReference type="STRING" id="927083.DB32_008301"/>
<keyword evidence="4" id="KW-1185">Reference proteome</keyword>
<keyword evidence="2" id="KW-0472">Membrane</keyword>